<dbReference type="PANTHER" id="PTHR10993:SF15">
    <property type="entry name" value="OCTANOYLTRANSFERASE LIP2, MITOCHONDRIAL"/>
    <property type="match status" value="1"/>
</dbReference>
<dbReference type="eggNOG" id="KOG0325">
    <property type="taxonomic scope" value="Eukaryota"/>
</dbReference>
<feature type="domain" description="BPL/LPL catalytic" evidence="1">
    <location>
        <begin position="1"/>
        <end position="105"/>
    </location>
</feature>
<dbReference type="Pfam" id="PF21948">
    <property type="entry name" value="LplA-B_cat"/>
    <property type="match status" value="1"/>
</dbReference>
<evidence type="ECO:0000259" key="1">
    <source>
        <dbReference type="PROSITE" id="PS51733"/>
    </source>
</evidence>
<dbReference type="Gene3D" id="3.30.930.10">
    <property type="entry name" value="Bira Bifunctional Protein, Domain 2"/>
    <property type="match status" value="1"/>
</dbReference>
<evidence type="ECO:0000313" key="3">
    <source>
        <dbReference type="Proteomes" id="UP000004994"/>
    </source>
</evidence>
<dbReference type="AlphaFoldDB" id="K4BRS3"/>
<dbReference type="InParanoid" id="K4BRS3"/>
<dbReference type="STRING" id="4081.K4BRS3"/>
<reference evidence="2" key="1">
    <citation type="journal article" date="2012" name="Nature">
        <title>The tomato genome sequence provides insights into fleshy fruit evolution.</title>
        <authorList>
            <consortium name="Tomato Genome Consortium"/>
        </authorList>
    </citation>
    <scope>NUCLEOTIDE SEQUENCE [LARGE SCALE GENOMIC DNA]</scope>
    <source>
        <strain evidence="2">cv. Heinz 1706</strain>
    </source>
</reference>
<dbReference type="PROSITE" id="PS51733">
    <property type="entry name" value="BPL_LPL_CATALYTIC"/>
    <property type="match status" value="1"/>
</dbReference>
<keyword evidence="3" id="KW-1185">Reference proteome</keyword>
<dbReference type="Proteomes" id="UP000004994">
    <property type="component" value="Chromosome 4"/>
</dbReference>
<reference evidence="2" key="2">
    <citation type="submission" date="2015-06" db="UniProtKB">
        <authorList>
            <consortium name="EnsemblPlants"/>
        </authorList>
    </citation>
    <scope>IDENTIFICATION</scope>
    <source>
        <strain evidence="2">cv. Heinz 1706</strain>
    </source>
</reference>
<evidence type="ECO:0000313" key="2">
    <source>
        <dbReference type="EnsemblPlants" id="Solyc04g049460.2.1"/>
    </source>
</evidence>
<dbReference type="PANTHER" id="PTHR10993">
    <property type="entry name" value="OCTANOYLTRANSFERASE"/>
    <property type="match status" value="1"/>
</dbReference>
<dbReference type="PhylomeDB" id="K4BRS3"/>
<organism evidence="2">
    <name type="scientific">Solanum lycopersicum</name>
    <name type="common">Tomato</name>
    <name type="synonym">Lycopersicon esculentum</name>
    <dbReference type="NCBI Taxonomy" id="4081"/>
    <lineage>
        <taxon>Eukaryota</taxon>
        <taxon>Viridiplantae</taxon>
        <taxon>Streptophyta</taxon>
        <taxon>Embryophyta</taxon>
        <taxon>Tracheophyta</taxon>
        <taxon>Spermatophyta</taxon>
        <taxon>Magnoliopsida</taxon>
        <taxon>eudicotyledons</taxon>
        <taxon>Gunneridae</taxon>
        <taxon>Pentapetalae</taxon>
        <taxon>asterids</taxon>
        <taxon>lamiids</taxon>
        <taxon>Solanales</taxon>
        <taxon>Solanaceae</taxon>
        <taxon>Solanoideae</taxon>
        <taxon>Solaneae</taxon>
        <taxon>Solanum</taxon>
        <taxon>Solanum subgen. Lycopersicon</taxon>
    </lineage>
</organism>
<dbReference type="EnsemblPlants" id="Solyc04g049460.2.1">
    <property type="protein sequence ID" value="Solyc04g049460.2.1"/>
    <property type="gene ID" value="Solyc04g049460.2"/>
</dbReference>
<dbReference type="InterPro" id="IPR004143">
    <property type="entry name" value="BPL_LPL_catalytic"/>
</dbReference>
<dbReference type="Gramene" id="Solyc04g049460.2.1">
    <property type="protein sequence ID" value="Solyc04g049460.2.1"/>
    <property type="gene ID" value="Solyc04g049460.2"/>
</dbReference>
<sequence>MGTINYLEALKLQHKLMGAQLHYTQRGGDNTSHGPHQAILYPIILLRDIGLGARKYVEKLELTMIELASIYGVKAQAGQKCETRVWVEDRKIRDHISWISIQHGY</sequence>
<dbReference type="SUPFAM" id="SSF55681">
    <property type="entry name" value="Class II aaRS and biotin synthetases"/>
    <property type="match status" value="1"/>
</dbReference>
<accession>K4BRS3</accession>
<name>K4BRS3_SOLLC</name>
<dbReference type="PaxDb" id="4081-Solyc04g049460.2.1"/>
<proteinExistence type="predicted"/>
<protein>
    <recommendedName>
        <fullName evidence="1">BPL/LPL catalytic domain-containing protein</fullName>
    </recommendedName>
</protein>
<dbReference type="HOGENOM" id="CLU_2241346_0_0_1"/>
<dbReference type="InterPro" id="IPR045864">
    <property type="entry name" value="aa-tRNA-synth_II/BPL/LPL"/>
</dbReference>